<protein>
    <submittedName>
        <fullName evidence="1">Uncharacterized protein</fullName>
    </submittedName>
</protein>
<keyword evidence="2" id="KW-1185">Reference proteome</keyword>
<gene>
    <name evidence="1" type="ORF">BDP27DRAFT_1322387</name>
</gene>
<evidence type="ECO:0000313" key="2">
    <source>
        <dbReference type="Proteomes" id="UP000772434"/>
    </source>
</evidence>
<name>A0A9P5PSA6_9AGAR</name>
<accession>A0A9P5PSA6</accession>
<organism evidence="1 2">
    <name type="scientific">Rhodocollybia butyracea</name>
    <dbReference type="NCBI Taxonomy" id="206335"/>
    <lineage>
        <taxon>Eukaryota</taxon>
        <taxon>Fungi</taxon>
        <taxon>Dikarya</taxon>
        <taxon>Basidiomycota</taxon>
        <taxon>Agaricomycotina</taxon>
        <taxon>Agaricomycetes</taxon>
        <taxon>Agaricomycetidae</taxon>
        <taxon>Agaricales</taxon>
        <taxon>Marasmiineae</taxon>
        <taxon>Omphalotaceae</taxon>
        <taxon>Rhodocollybia</taxon>
    </lineage>
</organism>
<dbReference type="EMBL" id="JADNRY010000033">
    <property type="protein sequence ID" value="KAF9071369.1"/>
    <property type="molecule type" value="Genomic_DNA"/>
</dbReference>
<comment type="caution">
    <text evidence="1">The sequence shown here is derived from an EMBL/GenBank/DDBJ whole genome shotgun (WGS) entry which is preliminary data.</text>
</comment>
<dbReference type="OrthoDB" id="2962802at2759"/>
<reference evidence="1" key="1">
    <citation type="submission" date="2020-11" db="EMBL/GenBank/DDBJ databases">
        <authorList>
            <consortium name="DOE Joint Genome Institute"/>
            <person name="Ahrendt S."/>
            <person name="Riley R."/>
            <person name="Andreopoulos W."/>
            <person name="Labutti K."/>
            <person name="Pangilinan J."/>
            <person name="Ruiz-Duenas F.J."/>
            <person name="Barrasa J.M."/>
            <person name="Sanchez-Garcia M."/>
            <person name="Camarero S."/>
            <person name="Miyauchi S."/>
            <person name="Serrano A."/>
            <person name="Linde D."/>
            <person name="Babiker R."/>
            <person name="Drula E."/>
            <person name="Ayuso-Fernandez I."/>
            <person name="Pacheco R."/>
            <person name="Padilla G."/>
            <person name="Ferreira P."/>
            <person name="Barriuso J."/>
            <person name="Kellner H."/>
            <person name="Castanera R."/>
            <person name="Alfaro M."/>
            <person name="Ramirez L."/>
            <person name="Pisabarro A.G."/>
            <person name="Kuo A."/>
            <person name="Tritt A."/>
            <person name="Lipzen A."/>
            <person name="He G."/>
            <person name="Yan M."/>
            <person name="Ng V."/>
            <person name="Cullen D."/>
            <person name="Martin F."/>
            <person name="Rosso M.-N."/>
            <person name="Henrissat B."/>
            <person name="Hibbett D."/>
            <person name="Martinez A.T."/>
            <person name="Grigoriev I.V."/>
        </authorList>
    </citation>
    <scope>NUCLEOTIDE SEQUENCE</scope>
    <source>
        <strain evidence="1">AH 40177</strain>
    </source>
</reference>
<proteinExistence type="predicted"/>
<sequence length="267" mass="30161">MSLPITSLTSSSKAEKLRPLEEIFFFKRRGQFRTREYWWGLEPGEIDIDSPLNTASVRSDIARLLSKRELTLVPSTDVIDTMLELTLYNHKHKLSQAASDGSGRRRCVEVLPAQPYTYKLRPGILNKKTPLFIIDSNSGTVQRFEYPYTNLPLFTLGCYPFYTLMHSCFALPREFQSEPQDIPLHSSIFHLAMRWRSTYPQTGIFSLPPDIAAMKAEGVASVNAAFGHFKSDYKSDSGSSSVKGLAYTPGRNVEWLQTVQPETPVSV</sequence>
<evidence type="ECO:0000313" key="1">
    <source>
        <dbReference type="EMBL" id="KAF9071369.1"/>
    </source>
</evidence>
<dbReference type="Proteomes" id="UP000772434">
    <property type="component" value="Unassembled WGS sequence"/>
</dbReference>
<dbReference type="AlphaFoldDB" id="A0A9P5PSA6"/>